<dbReference type="Pfam" id="PF13471">
    <property type="entry name" value="Transglut_core3"/>
    <property type="match status" value="1"/>
</dbReference>
<dbReference type="EMBL" id="BMMS01000005">
    <property type="protein sequence ID" value="GGO84275.1"/>
    <property type="molecule type" value="Genomic_DNA"/>
</dbReference>
<gene>
    <name evidence="3" type="ORF">GCM10012280_15380</name>
</gene>
<keyword evidence="4" id="KW-1185">Reference proteome</keyword>
<evidence type="ECO:0000313" key="4">
    <source>
        <dbReference type="Proteomes" id="UP000641932"/>
    </source>
</evidence>
<name>A0A918DUB3_9ACTN</name>
<protein>
    <recommendedName>
        <fullName evidence="2">Microcin J25-processing protein McjB C-terminal domain-containing protein</fullName>
    </recommendedName>
</protein>
<comment type="caution">
    <text evidence="3">The sequence shown here is derived from an EMBL/GenBank/DDBJ whole genome shotgun (WGS) entry which is preliminary data.</text>
</comment>
<feature type="region of interest" description="Disordered" evidence="1">
    <location>
        <begin position="92"/>
        <end position="112"/>
    </location>
</feature>
<dbReference type="Gene3D" id="1.10.10.1150">
    <property type="entry name" value="Coenzyme PQQ synthesis protein D (PqqD)"/>
    <property type="match status" value="1"/>
</dbReference>
<accession>A0A918DUB3</accession>
<evidence type="ECO:0000256" key="1">
    <source>
        <dbReference type="SAM" id="MobiDB-lite"/>
    </source>
</evidence>
<dbReference type="Pfam" id="PF05402">
    <property type="entry name" value="PqqD"/>
    <property type="match status" value="1"/>
</dbReference>
<organism evidence="3 4">
    <name type="scientific">Wenjunlia tyrosinilytica</name>
    <dbReference type="NCBI Taxonomy" id="1544741"/>
    <lineage>
        <taxon>Bacteria</taxon>
        <taxon>Bacillati</taxon>
        <taxon>Actinomycetota</taxon>
        <taxon>Actinomycetes</taxon>
        <taxon>Kitasatosporales</taxon>
        <taxon>Streptomycetaceae</taxon>
        <taxon>Wenjunlia</taxon>
    </lineage>
</organism>
<reference evidence="3" key="2">
    <citation type="submission" date="2020-09" db="EMBL/GenBank/DDBJ databases">
        <authorList>
            <person name="Sun Q."/>
            <person name="Zhou Y."/>
        </authorList>
    </citation>
    <scope>NUCLEOTIDE SEQUENCE</scope>
    <source>
        <strain evidence="3">CGMCC 4.7201</strain>
    </source>
</reference>
<dbReference type="InterPro" id="IPR008792">
    <property type="entry name" value="PQQD"/>
</dbReference>
<sequence>MSDFRIPEHVHASDAPHGGTVLLNARSGQWYAMNRTAGELWHEWNRTGDFDTAVDAMTRRFPHVRSEHVRADAEELAEALVERGLLLLHGSSAPRERRAPHERGPEAVGGTRPRWRHRAAGLVGLVAALCLLRLPFRLTTGAVTLLKRRWCRHSAAPEQAASAIVAVHRAAHRYPGRAACLELSLGTVLALALDRLSLDWCLGSAEDPYRFHAWVEVDGCPAVHPDDLERGPFHKVFAM</sequence>
<dbReference type="InterPro" id="IPR053521">
    <property type="entry name" value="McjB-like"/>
</dbReference>
<reference evidence="3" key="1">
    <citation type="journal article" date="2014" name="Int. J. Syst. Evol. Microbiol.">
        <title>Complete genome sequence of Corynebacterium casei LMG S-19264T (=DSM 44701T), isolated from a smear-ripened cheese.</title>
        <authorList>
            <consortium name="US DOE Joint Genome Institute (JGI-PGF)"/>
            <person name="Walter F."/>
            <person name="Albersmeier A."/>
            <person name="Kalinowski J."/>
            <person name="Ruckert C."/>
        </authorList>
    </citation>
    <scope>NUCLEOTIDE SEQUENCE</scope>
    <source>
        <strain evidence="3">CGMCC 4.7201</strain>
    </source>
</reference>
<dbReference type="Proteomes" id="UP000641932">
    <property type="component" value="Unassembled WGS sequence"/>
</dbReference>
<evidence type="ECO:0000313" key="3">
    <source>
        <dbReference type="EMBL" id="GGO84275.1"/>
    </source>
</evidence>
<proteinExistence type="predicted"/>
<feature type="compositionally biased region" description="Basic and acidic residues" evidence="1">
    <location>
        <begin position="94"/>
        <end position="105"/>
    </location>
</feature>
<dbReference type="InterPro" id="IPR041881">
    <property type="entry name" value="PqqD_sf"/>
</dbReference>
<dbReference type="InterPro" id="IPR032708">
    <property type="entry name" value="McjB_C"/>
</dbReference>
<dbReference type="AlphaFoldDB" id="A0A918DUB3"/>
<feature type="domain" description="Microcin J25-processing protein McjB C-terminal" evidence="2">
    <location>
        <begin position="137"/>
        <end position="225"/>
    </location>
</feature>
<dbReference type="NCBIfam" id="NF033537">
    <property type="entry name" value="lasso_biosyn_B2"/>
    <property type="match status" value="1"/>
</dbReference>
<evidence type="ECO:0000259" key="2">
    <source>
        <dbReference type="Pfam" id="PF13471"/>
    </source>
</evidence>
<dbReference type="RefSeq" id="WP_189130772.1">
    <property type="nucleotide sequence ID" value="NZ_BMMS01000005.1"/>
</dbReference>